<name>A0AAV4PPF4_9ARAC</name>
<evidence type="ECO:0000313" key="1">
    <source>
        <dbReference type="EMBL" id="GIX97661.1"/>
    </source>
</evidence>
<accession>A0AAV4PPF4</accession>
<dbReference type="EMBL" id="BPLQ01003063">
    <property type="protein sequence ID" value="GIX97661.1"/>
    <property type="molecule type" value="Genomic_DNA"/>
</dbReference>
<protein>
    <submittedName>
        <fullName evidence="1">Uncharacterized protein</fullName>
    </submittedName>
</protein>
<organism evidence="1 2">
    <name type="scientific">Caerostris darwini</name>
    <dbReference type="NCBI Taxonomy" id="1538125"/>
    <lineage>
        <taxon>Eukaryota</taxon>
        <taxon>Metazoa</taxon>
        <taxon>Ecdysozoa</taxon>
        <taxon>Arthropoda</taxon>
        <taxon>Chelicerata</taxon>
        <taxon>Arachnida</taxon>
        <taxon>Araneae</taxon>
        <taxon>Araneomorphae</taxon>
        <taxon>Entelegynae</taxon>
        <taxon>Araneoidea</taxon>
        <taxon>Araneidae</taxon>
        <taxon>Caerostris</taxon>
    </lineage>
</organism>
<dbReference type="AlphaFoldDB" id="A0AAV4PPF4"/>
<sequence length="141" mass="16128">MCLEADYQFFAAANEIPCFCEGYRIRNNKSGLSIRYHWLPCVPSIAPRGKDLIDVCQRGIVFGAKHITRKLNSKICFPPRCDQGFVSLLNMCVEADYQFFAAANGIPCFSEGYGIRNNKSRLPIRYHWLLEFLVLLQGEKI</sequence>
<proteinExistence type="predicted"/>
<reference evidence="1 2" key="1">
    <citation type="submission" date="2021-06" db="EMBL/GenBank/DDBJ databases">
        <title>Caerostris darwini draft genome.</title>
        <authorList>
            <person name="Kono N."/>
            <person name="Arakawa K."/>
        </authorList>
    </citation>
    <scope>NUCLEOTIDE SEQUENCE [LARGE SCALE GENOMIC DNA]</scope>
</reference>
<comment type="caution">
    <text evidence="1">The sequence shown here is derived from an EMBL/GenBank/DDBJ whole genome shotgun (WGS) entry which is preliminary data.</text>
</comment>
<gene>
    <name evidence="1" type="ORF">CDAR_233321</name>
</gene>
<evidence type="ECO:0000313" key="2">
    <source>
        <dbReference type="Proteomes" id="UP001054837"/>
    </source>
</evidence>
<dbReference type="Proteomes" id="UP001054837">
    <property type="component" value="Unassembled WGS sequence"/>
</dbReference>
<keyword evidence="2" id="KW-1185">Reference proteome</keyword>